<organism evidence="3 4">
    <name type="scientific">Schaalia georgiae</name>
    <dbReference type="NCBI Taxonomy" id="52768"/>
    <lineage>
        <taxon>Bacteria</taxon>
        <taxon>Bacillati</taxon>
        <taxon>Actinomycetota</taxon>
        <taxon>Actinomycetes</taxon>
        <taxon>Actinomycetales</taxon>
        <taxon>Actinomycetaceae</taxon>
        <taxon>Schaalia</taxon>
    </lineage>
</organism>
<evidence type="ECO:0000256" key="1">
    <source>
        <dbReference type="ARBA" id="ARBA00006525"/>
    </source>
</evidence>
<evidence type="ECO:0000259" key="2">
    <source>
        <dbReference type="Pfam" id="PF02481"/>
    </source>
</evidence>
<dbReference type="AlphaFoldDB" id="A0A929MXT4"/>
<dbReference type="EMBL" id="JABZFZ010000014">
    <property type="protein sequence ID" value="MBF0939372.1"/>
    <property type="molecule type" value="Genomic_DNA"/>
</dbReference>
<comment type="caution">
    <text evidence="3">The sequence shown here is derived from an EMBL/GenBank/DDBJ whole genome shotgun (WGS) entry which is preliminary data.</text>
</comment>
<proteinExistence type="inferred from homology"/>
<name>A0A929MXT4_9ACTO</name>
<dbReference type="SUPFAM" id="SSF102405">
    <property type="entry name" value="MCP/YpsA-like"/>
    <property type="match status" value="1"/>
</dbReference>
<gene>
    <name evidence="3" type="ORF">HXK03_00650</name>
</gene>
<comment type="similarity">
    <text evidence="1">Belongs to the DprA/Smf family.</text>
</comment>
<dbReference type="Proteomes" id="UP000718630">
    <property type="component" value="Unassembled WGS sequence"/>
</dbReference>
<accession>A0A929MXT4</accession>
<dbReference type="GO" id="GO:0009294">
    <property type="term" value="P:DNA-mediated transformation"/>
    <property type="evidence" value="ECO:0007669"/>
    <property type="project" value="InterPro"/>
</dbReference>
<reference evidence="3" key="1">
    <citation type="submission" date="2020-04" db="EMBL/GenBank/DDBJ databases">
        <title>Deep metagenomics examines the oral microbiome during advanced dental caries in children, revealing novel taxa and co-occurrences with host molecules.</title>
        <authorList>
            <person name="Baker J.L."/>
            <person name="Morton J.T."/>
            <person name="Dinis M."/>
            <person name="Alvarez R."/>
            <person name="Tran N.C."/>
            <person name="Knight R."/>
            <person name="Edlund A."/>
        </authorList>
    </citation>
    <scope>NUCLEOTIDE SEQUENCE</scope>
    <source>
        <strain evidence="3">JCVI_32_bin.64</strain>
    </source>
</reference>
<feature type="domain" description="Smf/DprA SLOG" evidence="2">
    <location>
        <begin position="86"/>
        <end position="297"/>
    </location>
</feature>
<dbReference type="Pfam" id="PF02481">
    <property type="entry name" value="DNA_processg_A"/>
    <property type="match status" value="1"/>
</dbReference>
<dbReference type="InterPro" id="IPR003488">
    <property type="entry name" value="DprA"/>
</dbReference>
<dbReference type="Gene3D" id="3.40.50.450">
    <property type="match status" value="1"/>
</dbReference>
<protein>
    <submittedName>
        <fullName evidence="3">DNA-protecting protein DprA</fullName>
    </submittedName>
</protein>
<evidence type="ECO:0000313" key="3">
    <source>
        <dbReference type="EMBL" id="MBF0939372.1"/>
    </source>
</evidence>
<evidence type="ECO:0000313" key="4">
    <source>
        <dbReference type="Proteomes" id="UP000718630"/>
    </source>
</evidence>
<dbReference type="PANTHER" id="PTHR43022:SF1">
    <property type="entry name" value="PROTEIN SMF"/>
    <property type="match status" value="1"/>
</dbReference>
<dbReference type="PANTHER" id="PTHR43022">
    <property type="entry name" value="PROTEIN SMF"/>
    <property type="match status" value="1"/>
</dbReference>
<dbReference type="InterPro" id="IPR057666">
    <property type="entry name" value="DrpA_SLOG"/>
</dbReference>
<sequence length="386" mass="40170">MIDDTHYSAAWWTTVVEPGDADVHALRAALGDEEARRWACAPAPSPLPRALAGHDWEAAWGRWHPRAAADTLDAELERADRIGAAFLTPSDPQWPEGMADLGPRAPVGLWARGRLDPGGSATRASISIVGARACTREGQATAANMACALTEKGYRTVSGGAYGIDIAVHRGALAVPGPTTVVVAGGIGAPYPRAHAEDFHAVKDAGGAVVSEAPPSWRPAKWRFLARNRLIAAWSGSTVVVEAGMRSGALSTARAAMELGRNVGAVPGSVRAPMSAGALALIRNGATLVRDAADVEEMHAPIGSCAPEPLFGAPVEEDRGADALAPAQRRVWEALPARSRARLGAVVTASGLSERDVLVALAGLELAGMVSSDTTGWKRMPAVARR</sequence>